<comment type="caution">
    <text evidence="2">The sequence shown here is derived from an EMBL/GenBank/DDBJ whole genome shotgun (WGS) entry which is preliminary data.</text>
</comment>
<feature type="region of interest" description="Disordered" evidence="1">
    <location>
        <begin position="1"/>
        <end position="88"/>
    </location>
</feature>
<protein>
    <recommendedName>
        <fullName evidence="4">Moesin</fullName>
    </recommendedName>
</protein>
<dbReference type="GO" id="GO:0007019">
    <property type="term" value="P:microtubule depolymerization"/>
    <property type="evidence" value="ECO:0007669"/>
    <property type="project" value="TreeGrafter"/>
</dbReference>
<dbReference type="InterPro" id="IPR036002">
    <property type="entry name" value="Stathmin_sf"/>
</dbReference>
<dbReference type="GO" id="GO:0031110">
    <property type="term" value="P:regulation of microtubule polymerization or depolymerization"/>
    <property type="evidence" value="ECO:0007669"/>
    <property type="project" value="InterPro"/>
</dbReference>
<feature type="compositionally biased region" description="Basic and acidic residues" evidence="1">
    <location>
        <begin position="68"/>
        <end position="88"/>
    </location>
</feature>
<dbReference type="GO" id="GO:0015631">
    <property type="term" value="F:tubulin binding"/>
    <property type="evidence" value="ECO:0007669"/>
    <property type="project" value="TreeGrafter"/>
</dbReference>
<dbReference type="GO" id="GO:0031175">
    <property type="term" value="P:neuron projection development"/>
    <property type="evidence" value="ECO:0007669"/>
    <property type="project" value="TreeGrafter"/>
</dbReference>
<evidence type="ECO:0000313" key="3">
    <source>
        <dbReference type="Proteomes" id="UP001488838"/>
    </source>
</evidence>
<name>A0AAW0GWR3_MYOGA</name>
<evidence type="ECO:0008006" key="4">
    <source>
        <dbReference type="Google" id="ProtNLM"/>
    </source>
</evidence>
<organism evidence="2 3">
    <name type="scientific">Myodes glareolus</name>
    <name type="common">Bank vole</name>
    <name type="synonym">Clethrionomys glareolus</name>
    <dbReference type="NCBI Taxonomy" id="447135"/>
    <lineage>
        <taxon>Eukaryota</taxon>
        <taxon>Metazoa</taxon>
        <taxon>Chordata</taxon>
        <taxon>Craniata</taxon>
        <taxon>Vertebrata</taxon>
        <taxon>Euteleostomi</taxon>
        <taxon>Mammalia</taxon>
        <taxon>Eutheria</taxon>
        <taxon>Euarchontoglires</taxon>
        <taxon>Glires</taxon>
        <taxon>Rodentia</taxon>
        <taxon>Myomorpha</taxon>
        <taxon>Muroidea</taxon>
        <taxon>Cricetidae</taxon>
        <taxon>Arvicolinae</taxon>
        <taxon>Myodes</taxon>
    </lineage>
</organism>
<sequence>SSTDFSLLQEERPVSGGDPEKLEAVEERRKSQERGAEQLAETRSRREEVLQKALEENKHLQQDGGGEADPKMEQIKENRKERHAAGVRRNKELQVETVWLKQW</sequence>
<keyword evidence="3" id="KW-1185">Reference proteome</keyword>
<dbReference type="Proteomes" id="UP001488838">
    <property type="component" value="Unassembled WGS sequence"/>
</dbReference>
<evidence type="ECO:0000256" key="1">
    <source>
        <dbReference type="SAM" id="MobiDB-lite"/>
    </source>
</evidence>
<evidence type="ECO:0000313" key="2">
    <source>
        <dbReference type="EMBL" id="KAK7794995.1"/>
    </source>
</evidence>
<dbReference type="SUPFAM" id="SSF101494">
    <property type="entry name" value="Stathmin"/>
    <property type="match status" value="1"/>
</dbReference>
<dbReference type="GO" id="GO:0005737">
    <property type="term" value="C:cytoplasm"/>
    <property type="evidence" value="ECO:0007669"/>
    <property type="project" value="TreeGrafter"/>
</dbReference>
<dbReference type="Pfam" id="PF00836">
    <property type="entry name" value="Stathmin"/>
    <property type="match status" value="1"/>
</dbReference>
<accession>A0AAW0GWR3</accession>
<dbReference type="PANTHER" id="PTHR10104">
    <property type="entry name" value="STATHMIN"/>
    <property type="match status" value="1"/>
</dbReference>
<dbReference type="Gene3D" id="6.10.280.30">
    <property type="match status" value="1"/>
</dbReference>
<feature type="compositionally biased region" description="Basic and acidic residues" evidence="1">
    <location>
        <begin position="9"/>
        <end position="61"/>
    </location>
</feature>
<dbReference type="GO" id="GO:0043005">
    <property type="term" value="C:neuron projection"/>
    <property type="evidence" value="ECO:0007669"/>
    <property type="project" value="TreeGrafter"/>
</dbReference>
<dbReference type="PANTHER" id="PTHR10104:SF1">
    <property type="entry name" value="STATHMIN, ISOFORM D"/>
    <property type="match status" value="1"/>
</dbReference>
<dbReference type="EMBL" id="JBBHLL010005537">
    <property type="protein sequence ID" value="KAK7794995.1"/>
    <property type="molecule type" value="Genomic_DNA"/>
</dbReference>
<feature type="non-terminal residue" evidence="2">
    <location>
        <position position="1"/>
    </location>
</feature>
<dbReference type="AlphaFoldDB" id="A0AAW0GWR3"/>
<feature type="non-terminal residue" evidence="2">
    <location>
        <position position="103"/>
    </location>
</feature>
<proteinExistence type="predicted"/>
<dbReference type="InterPro" id="IPR000956">
    <property type="entry name" value="Stathmin_fam"/>
</dbReference>
<gene>
    <name evidence="2" type="ORF">U0070_006333</name>
</gene>
<reference evidence="2 3" key="1">
    <citation type="journal article" date="2023" name="bioRxiv">
        <title>Conserved and derived expression patterns and positive selection on dental genes reveal complex evolutionary context of ever-growing rodent molars.</title>
        <authorList>
            <person name="Calamari Z.T."/>
            <person name="Song A."/>
            <person name="Cohen E."/>
            <person name="Akter M."/>
            <person name="Roy R.D."/>
            <person name="Hallikas O."/>
            <person name="Christensen M.M."/>
            <person name="Li P."/>
            <person name="Marangoni P."/>
            <person name="Jernvall J."/>
            <person name="Klein O.D."/>
        </authorList>
    </citation>
    <scope>NUCLEOTIDE SEQUENCE [LARGE SCALE GENOMIC DNA]</scope>
    <source>
        <strain evidence="2">V071</strain>
    </source>
</reference>